<evidence type="ECO:0000313" key="1">
    <source>
        <dbReference type="Proteomes" id="UP000504607"/>
    </source>
</evidence>
<keyword evidence="1" id="KW-1185">Reference proteome</keyword>
<name>A0A6I9S3J4_ELAGV</name>
<dbReference type="PANTHER" id="PTHR33401:SF19">
    <property type="entry name" value="(RAPE) HYPOTHETICAL PROTEIN"/>
    <property type="match status" value="1"/>
</dbReference>
<organism evidence="1 2">
    <name type="scientific">Elaeis guineensis var. tenera</name>
    <name type="common">Oil palm</name>
    <dbReference type="NCBI Taxonomy" id="51953"/>
    <lineage>
        <taxon>Eukaryota</taxon>
        <taxon>Viridiplantae</taxon>
        <taxon>Streptophyta</taxon>
        <taxon>Embryophyta</taxon>
        <taxon>Tracheophyta</taxon>
        <taxon>Spermatophyta</taxon>
        <taxon>Magnoliopsida</taxon>
        <taxon>Liliopsida</taxon>
        <taxon>Arecaceae</taxon>
        <taxon>Arecoideae</taxon>
        <taxon>Cocoseae</taxon>
        <taxon>Elaeidinae</taxon>
        <taxon>Elaeis</taxon>
    </lineage>
</organism>
<accession>A0A6I9S3J4</accession>
<dbReference type="AlphaFoldDB" id="A0A6I9S3J4"/>
<dbReference type="InParanoid" id="A0A6I9S3J4"/>
<gene>
    <name evidence="2" type="primary">LOC105053350</name>
</gene>
<dbReference type="FunCoup" id="A0A6I9S3J4">
    <property type="interactions" value="183"/>
</dbReference>
<reference evidence="2" key="1">
    <citation type="submission" date="2025-08" db="UniProtKB">
        <authorList>
            <consortium name="RefSeq"/>
        </authorList>
    </citation>
    <scope>IDENTIFICATION</scope>
</reference>
<evidence type="ECO:0000313" key="2">
    <source>
        <dbReference type="RefSeq" id="XP_010932754.1"/>
    </source>
</evidence>
<proteinExistence type="predicted"/>
<dbReference type="OrthoDB" id="1921202at2759"/>
<sequence length="132" mass="14620">MRVFSCKSYCPFICSSKSSLRLYSPCALKSEDIQHASSSPCPIIHGVEERLPDEKMVVEKIDGSVHGKVETLLKSILKKSSGSGPKEVGKREVKWMDMVGKELVEIKEFEPIEPGELDDNDHGNPACICVIQ</sequence>
<protein>
    <submittedName>
        <fullName evidence="2">Uncharacterized protein LOC105053350</fullName>
    </submittedName>
</protein>
<dbReference type="Proteomes" id="UP000504607">
    <property type="component" value="Chromosome 10"/>
</dbReference>
<dbReference type="PANTHER" id="PTHR33401">
    <property type="entry name" value="LIGHT-HARVESTING COMPLEX-LIKE PROTEIN OHP2, CHLOROPLASTIC"/>
    <property type="match status" value="1"/>
</dbReference>
<dbReference type="RefSeq" id="XP_010932754.1">
    <property type="nucleotide sequence ID" value="XM_010934452.3"/>
</dbReference>